<feature type="signal peptide" evidence="1">
    <location>
        <begin position="1"/>
        <end position="21"/>
    </location>
</feature>
<organism evidence="2 3">
    <name type="scientific">Tahibacter aquaticus</name>
    <dbReference type="NCBI Taxonomy" id="520092"/>
    <lineage>
        <taxon>Bacteria</taxon>
        <taxon>Pseudomonadati</taxon>
        <taxon>Pseudomonadota</taxon>
        <taxon>Gammaproteobacteria</taxon>
        <taxon>Lysobacterales</taxon>
        <taxon>Rhodanobacteraceae</taxon>
        <taxon>Tahibacter</taxon>
    </lineage>
</organism>
<proteinExistence type="predicted"/>
<keyword evidence="3" id="KW-1185">Reference proteome</keyword>
<dbReference type="AlphaFoldDB" id="A0A4R6Z2F9"/>
<keyword evidence="1" id="KW-0732">Signal</keyword>
<feature type="chain" id="PRO_5020410289" description="Allene oxide cyclase barrel-like domain-containing protein" evidence="1">
    <location>
        <begin position="22"/>
        <end position="163"/>
    </location>
</feature>
<evidence type="ECO:0000313" key="3">
    <source>
        <dbReference type="Proteomes" id="UP000295293"/>
    </source>
</evidence>
<name>A0A4R6Z2F9_9GAMM</name>
<protein>
    <recommendedName>
        <fullName evidence="4">Allene oxide cyclase barrel-like domain-containing protein</fullName>
    </recommendedName>
</protein>
<evidence type="ECO:0000313" key="2">
    <source>
        <dbReference type="EMBL" id="TDR45771.1"/>
    </source>
</evidence>
<comment type="caution">
    <text evidence="2">The sequence shown here is derived from an EMBL/GenBank/DDBJ whole genome shotgun (WGS) entry which is preliminary data.</text>
</comment>
<evidence type="ECO:0008006" key="4">
    <source>
        <dbReference type="Google" id="ProtNLM"/>
    </source>
</evidence>
<dbReference type="OrthoDB" id="6024469at2"/>
<dbReference type="RefSeq" id="WP_133818138.1">
    <property type="nucleotide sequence ID" value="NZ_SNZH01000004.1"/>
</dbReference>
<dbReference type="EMBL" id="SNZH01000004">
    <property type="protein sequence ID" value="TDR45771.1"/>
    <property type="molecule type" value="Genomic_DNA"/>
</dbReference>
<reference evidence="2 3" key="1">
    <citation type="submission" date="2019-03" db="EMBL/GenBank/DDBJ databases">
        <title>Genomic Encyclopedia of Type Strains, Phase IV (KMG-IV): sequencing the most valuable type-strain genomes for metagenomic binning, comparative biology and taxonomic classification.</title>
        <authorList>
            <person name="Goeker M."/>
        </authorList>
    </citation>
    <scope>NUCLEOTIDE SEQUENCE [LARGE SCALE GENOMIC DNA]</scope>
    <source>
        <strain evidence="2 3">DSM 21667</strain>
    </source>
</reference>
<dbReference type="Proteomes" id="UP000295293">
    <property type="component" value="Unassembled WGS sequence"/>
</dbReference>
<evidence type="ECO:0000256" key="1">
    <source>
        <dbReference type="SAM" id="SignalP"/>
    </source>
</evidence>
<sequence>MNSILNSLALAALVFAGSAAASGADANHHPRCRTIHGVINDTQVTTGCTSPSGFCAEGTVDGNRGFHGTTYFVMDGAVRGPATAPNTLATSGLLTYTLSNGSLVVRESGLSGLKVGDDGYFTAFQQVQSGSGRYAGATGYFYVLGQAFPDHFEAEIQGEICTP</sequence>
<accession>A0A4R6Z2F9</accession>
<gene>
    <name evidence="2" type="ORF">DFR29_104199</name>
</gene>